<feature type="transmembrane region" description="Helical" evidence="7">
    <location>
        <begin position="258"/>
        <end position="281"/>
    </location>
</feature>
<evidence type="ECO:0000313" key="10">
    <source>
        <dbReference type="Proteomes" id="UP000654345"/>
    </source>
</evidence>
<feature type="domain" description="ABC transmembrane type-1" evidence="8">
    <location>
        <begin position="97"/>
        <end position="314"/>
    </location>
</feature>
<dbReference type="PANTHER" id="PTHR30193">
    <property type="entry name" value="ABC TRANSPORTER PERMEASE PROTEIN"/>
    <property type="match status" value="1"/>
</dbReference>
<evidence type="ECO:0000313" key="9">
    <source>
        <dbReference type="EMBL" id="GHO56514.1"/>
    </source>
</evidence>
<feature type="transmembrane region" description="Helical" evidence="7">
    <location>
        <begin position="293"/>
        <end position="317"/>
    </location>
</feature>
<accession>A0ABQ3UUZ0</accession>
<dbReference type="CDD" id="cd06261">
    <property type="entry name" value="TM_PBP2"/>
    <property type="match status" value="1"/>
</dbReference>
<evidence type="ECO:0000256" key="4">
    <source>
        <dbReference type="ARBA" id="ARBA00022692"/>
    </source>
</evidence>
<keyword evidence="6 7" id="KW-0472">Membrane</keyword>
<feature type="transmembrane region" description="Helical" evidence="7">
    <location>
        <begin position="97"/>
        <end position="123"/>
    </location>
</feature>
<dbReference type="PROSITE" id="PS50928">
    <property type="entry name" value="ABC_TM1"/>
    <property type="match status" value="1"/>
</dbReference>
<dbReference type="RefSeq" id="WP_201372998.1">
    <property type="nucleotide sequence ID" value="NZ_BNJG01000002.1"/>
</dbReference>
<dbReference type="SUPFAM" id="SSF161098">
    <property type="entry name" value="MetI-like"/>
    <property type="match status" value="1"/>
</dbReference>
<dbReference type="InterPro" id="IPR051393">
    <property type="entry name" value="ABC_transporter_permease"/>
</dbReference>
<keyword evidence="4 7" id="KW-0812">Transmembrane</keyword>
<dbReference type="EMBL" id="BNJG01000002">
    <property type="protein sequence ID" value="GHO56514.1"/>
    <property type="molecule type" value="Genomic_DNA"/>
</dbReference>
<dbReference type="Pfam" id="PF00528">
    <property type="entry name" value="BPD_transp_1"/>
    <property type="match status" value="1"/>
</dbReference>
<feature type="transmembrane region" description="Helical" evidence="7">
    <location>
        <begin position="186"/>
        <end position="210"/>
    </location>
</feature>
<dbReference type="InterPro" id="IPR035906">
    <property type="entry name" value="MetI-like_sf"/>
</dbReference>
<keyword evidence="10" id="KW-1185">Reference proteome</keyword>
<organism evidence="9 10">
    <name type="scientific">Ktedonobacter robiniae</name>
    <dbReference type="NCBI Taxonomy" id="2778365"/>
    <lineage>
        <taxon>Bacteria</taxon>
        <taxon>Bacillati</taxon>
        <taxon>Chloroflexota</taxon>
        <taxon>Ktedonobacteria</taxon>
        <taxon>Ktedonobacterales</taxon>
        <taxon>Ktedonobacteraceae</taxon>
        <taxon>Ktedonobacter</taxon>
    </lineage>
</organism>
<feature type="transmembrane region" description="Helical" evidence="7">
    <location>
        <begin position="35"/>
        <end position="57"/>
    </location>
</feature>
<sequence>MGKVIESSRSLAASASAGGGKRVQTRVRGKGTTGFWIFLCLLPFLLFFGAFTLWPLLATVVYSFFDWNGIDALSAQNFVGLSNYLELWHDPLFWQSFWNTLLFALANTAIKLPLSLFLAIILTRKWLWFKRFFRTLFFVPIILPVALAGQIFTFLLNPSNGALDSFLLGTGLIKQPIDLLGNGNTALWTVILISVWQIFGQYMLYWMAALQNVPEELYESAQIDRANAWQQFVHITLPTIAPMAIVITLLGLVNSLHVFGIVVTMTSGGPGTSSYVLSYYIYEAAFQNLPFRYGYASATAVLFILLAAIFVIIQWWLGRDNTQTTRQLGGGRA</sequence>
<reference evidence="9 10" key="1">
    <citation type="journal article" date="2021" name="Int. J. Syst. Evol. Microbiol.">
        <title>Reticulibacter mediterranei gen. nov., sp. nov., within the new family Reticulibacteraceae fam. nov., and Ktedonospora formicarum gen. nov., sp. nov., Ktedonobacter robiniae sp. nov., Dictyobacter formicarum sp. nov. and Dictyobacter arantiisoli sp. nov., belonging to the class Ktedonobacteria.</title>
        <authorList>
            <person name="Yabe S."/>
            <person name="Zheng Y."/>
            <person name="Wang C.M."/>
            <person name="Sakai Y."/>
            <person name="Abe K."/>
            <person name="Yokota A."/>
            <person name="Donadio S."/>
            <person name="Cavaletti L."/>
            <person name="Monciardini P."/>
        </authorList>
    </citation>
    <scope>NUCLEOTIDE SEQUENCE [LARGE SCALE GENOMIC DNA]</scope>
    <source>
        <strain evidence="9 10">SOSP1-30</strain>
    </source>
</reference>
<dbReference type="Proteomes" id="UP000654345">
    <property type="component" value="Unassembled WGS sequence"/>
</dbReference>
<evidence type="ECO:0000256" key="5">
    <source>
        <dbReference type="ARBA" id="ARBA00022989"/>
    </source>
</evidence>
<comment type="caution">
    <text evidence="9">The sequence shown here is derived from an EMBL/GenBank/DDBJ whole genome shotgun (WGS) entry which is preliminary data.</text>
</comment>
<name>A0ABQ3UUZ0_9CHLR</name>
<dbReference type="Gene3D" id="1.10.3720.10">
    <property type="entry name" value="MetI-like"/>
    <property type="match status" value="1"/>
</dbReference>
<protein>
    <submittedName>
        <fullName evidence="9">ABC transporter permease protein YurN</fullName>
    </submittedName>
</protein>
<evidence type="ECO:0000256" key="2">
    <source>
        <dbReference type="ARBA" id="ARBA00022448"/>
    </source>
</evidence>
<keyword evidence="2 7" id="KW-0813">Transport</keyword>
<comment type="similarity">
    <text evidence="7">Belongs to the binding-protein-dependent transport system permease family.</text>
</comment>
<proteinExistence type="inferred from homology"/>
<keyword evidence="5 7" id="KW-1133">Transmembrane helix</keyword>
<dbReference type="PANTHER" id="PTHR30193:SF37">
    <property type="entry name" value="INNER MEMBRANE ABC TRANSPORTER PERMEASE PROTEIN YCJO"/>
    <property type="match status" value="1"/>
</dbReference>
<evidence type="ECO:0000256" key="3">
    <source>
        <dbReference type="ARBA" id="ARBA00022475"/>
    </source>
</evidence>
<gene>
    <name evidence="9" type="primary">yurN</name>
    <name evidence="9" type="ORF">KSB_49890</name>
</gene>
<keyword evidence="3" id="KW-1003">Cell membrane</keyword>
<feature type="transmembrane region" description="Helical" evidence="7">
    <location>
        <begin position="231"/>
        <end position="252"/>
    </location>
</feature>
<feature type="transmembrane region" description="Helical" evidence="7">
    <location>
        <begin position="135"/>
        <end position="156"/>
    </location>
</feature>
<dbReference type="InterPro" id="IPR000515">
    <property type="entry name" value="MetI-like"/>
</dbReference>
<comment type="subcellular location">
    <subcellularLocation>
        <location evidence="1 7">Cell membrane</location>
        <topology evidence="1 7">Multi-pass membrane protein</topology>
    </subcellularLocation>
</comment>
<evidence type="ECO:0000256" key="7">
    <source>
        <dbReference type="RuleBase" id="RU363032"/>
    </source>
</evidence>
<evidence type="ECO:0000259" key="8">
    <source>
        <dbReference type="PROSITE" id="PS50928"/>
    </source>
</evidence>
<evidence type="ECO:0000256" key="6">
    <source>
        <dbReference type="ARBA" id="ARBA00023136"/>
    </source>
</evidence>
<evidence type="ECO:0000256" key="1">
    <source>
        <dbReference type="ARBA" id="ARBA00004651"/>
    </source>
</evidence>